<dbReference type="RefSeq" id="WP_134435951.1">
    <property type="nucleotide sequence ID" value="NZ_SOML01000003.1"/>
</dbReference>
<dbReference type="EMBL" id="SOML01000003">
    <property type="protein sequence ID" value="TFD97482.1"/>
    <property type="molecule type" value="Genomic_DNA"/>
</dbReference>
<organism evidence="1 2">
    <name type="scientific">Dysgonomonas capnocytophagoides</name>
    <dbReference type="NCBI Taxonomy" id="45254"/>
    <lineage>
        <taxon>Bacteria</taxon>
        <taxon>Pseudomonadati</taxon>
        <taxon>Bacteroidota</taxon>
        <taxon>Bacteroidia</taxon>
        <taxon>Bacteroidales</taxon>
        <taxon>Dysgonomonadaceae</taxon>
        <taxon>Dysgonomonas</taxon>
    </lineage>
</organism>
<reference evidence="1 2" key="1">
    <citation type="submission" date="2019-03" db="EMBL/GenBank/DDBJ databases">
        <title>San Antonio Military Medical Center submission to MRSN (WRAIR), pending publication.</title>
        <authorList>
            <person name="Blyth D.M."/>
            <person name="Mccarthy S.L."/>
            <person name="Schall S.E."/>
            <person name="Stam J.A."/>
            <person name="Ong A.C."/>
            <person name="Mcgann P.T."/>
        </authorList>
    </citation>
    <scope>NUCLEOTIDE SEQUENCE [LARGE SCALE GENOMIC DNA]</scope>
    <source>
        <strain evidence="1 2">MRSN571793</strain>
    </source>
</reference>
<evidence type="ECO:0000313" key="1">
    <source>
        <dbReference type="EMBL" id="TFD97482.1"/>
    </source>
</evidence>
<gene>
    <name evidence="1" type="ORF">E2605_07390</name>
</gene>
<accession>A0A4Y8L7J4</accession>
<evidence type="ECO:0000313" key="2">
    <source>
        <dbReference type="Proteomes" id="UP000297861"/>
    </source>
</evidence>
<dbReference type="AlphaFoldDB" id="A0A4Y8L7J4"/>
<name>A0A4Y8L7J4_9BACT</name>
<keyword evidence="2" id="KW-1185">Reference proteome</keyword>
<protein>
    <submittedName>
        <fullName evidence="1">Uncharacterized protein</fullName>
    </submittedName>
</protein>
<comment type="caution">
    <text evidence="1">The sequence shown here is derived from an EMBL/GenBank/DDBJ whole genome shotgun (WGS) entry which is preliminary data.</text>
</comment>
<proteinExistence type="predicted"/>
<dbReference type="Proteomes" id="UP000297861">
    <property type="component" value="Unassembled WGS sequence"/>
</dbReference>
<sequence length="76" mass="8802">MEEKDPLQIIKERYRDEEVRGDQAKAARIAKVSTPHIPNALAKERWCDLTGSERKVMLALKKVLDTRKKEEAELLN</sequence>